<organism evidence="13 14">
    <name type="scientific">Mycena indigotica</name>
    <dbReference type="NCBI Taxonomy" id="2126181"/>
    <lineage>
        <taxon>Eukaryota</taxon>
        <taxon>Fungi</taxon>
        <taxon>Dikarya</taxon>
        <taxon>Basidiomycota</taxon>
        <taxon>Agaricomycotina</taxon>
        <taxon>Agaricomycetes</taxon>
        <taxon>Agaricomycetidae</taxon>
        <taxon>Agaricales</taxon>
        <taxon>Marasmiineae</taxon>
        <taxon>Mycenaceae</taxon>
        <taxon>Mycena</taxon>
    </lineage>
</organism>
<name>A0A8H6T7Y9_9AGAR</name>
<keyword evidence="14" id="KW-1185">Reference proteome</keyword>
<evidence type="ECO:0000256" key="4">
    <source>
        <dbReference type="ARBA" id="ARBA00022622"/>
    </source>
</evidence>
<evidence type="ECO:0000256" key="3">
    <source>
        <dbReference type="ARBA" id="ARBA00022475"/>
    </source>
</evidence>
<evidence type="ECO:0000256" key="7">
    <source>
        <dbReference type="ARBA" id="ARBA00022801"/>
    </source>
</evidence>
<dbReference type="InterPro" id="IPR002509">
    <property type="entry name" value="NODB_dom"/>
</dbReference>
<evidence type="ECO:0000256" key="2">
    <source>
        <dbReference type="ARBA" id="ARBA00004609"/>
    </source>
</evidence>
<dbReference type="InterPro" id="IPR011330">
    <property type="entry name" value="Glyco_hydro/deAcase_b/a-brl"/>
</dbReference>
<accession>A0A8H6T7Y9</accession>
<keyword evidence="4" id="KW-0336">GPI-anchor</keyword>
<keyword evidence="9" id="KW-0119">Carbohydrate metabolism</keyword>
<evidence type="ECO:0000313" key="13">
    <source>
        <dbReference type="EMBL" id="KAF7312007.1"/>
    </source>
</evidence>
<dbReference type="Proteomes" id="UP000636479">
    <property type="component" value="Unassembled WGS sequence"/>
</dbReference>
<dbReference type="Gene3D" id="3.20.20.370">
    <property type="entry name" value="Glycoside hydrolase/deacetylase"/>
    <property type="match status" value="1"/>
</dbReference>
<dbReference type="PANTHER" id="PTHR46471:SF2">
    <property type="entry name" value="CHITIN DEACETYLASE-RELATED"/>
    <property type="match status" value="1"/>
</dbReference>
<dbReference type="EMBL" id="JACAZF010000002">
    <property type="protein sequence ID" value="KAF7312007.1"/>
    <property type="molecule type" value="Genomic_DNA"/>
</dbReference>
<evidence type="ECO:0000256" key="6">
    <source>
        <dbReference type="ARBA" id="ARBA00022729"/>
    </source>
</evidence>
<dbReference type="GO" id="GO:0005975">
    <property type="term" value="P:carbohydrate metabolic process"/>
    <property type="evidence" value="ECO:0007669"/>
    <property type="project" value="InterPro"/>
</dbReference>
<keyword evidence="10" id="KW-0449">Lipoprotein</keyword>
<evidence type="ECO:0000256" key="10">
    <source>
        <dbReference type="ARBA" id="ARBA00023288"/>
    </source>
</evidence>
<evidence type="ECO:0000256" key="9">
    <source>
        <dbReference type="ARBA" id="ARBA00023277"/>
    </source>
</evidence>
<comment type="subcellular location">
    <subcellularLocation>
        <location evidence="2">Cell membrane</location>
        <topology evidence="2">Lipid-anchor</topology>
        <topology evidence="2">GPI-anchor</topology>
    </subcellularLocation>
</comment>
<gene>
    <name evidence="13" type="ORF">MIND_00212600</name>
</gene>
<keyword evidence="3" id="KW-1003">Cell membrane</keyword>
<proteinExistence type="predicted"/>
<keyword evidence="11" id="KW-0961">Cell wall biogenesis/degradation</keyword>
<evidence type="ECO:0000256" key="1">
    <source>
        <dbReference type="ARBA" id="ARBA00001941"/>
    </source>
</evidence>
<dbReference type="PROSITE" id="PS51677">
    <property type="entry name" value="NODB"/>
    <property type="match status" value="1"/>
</dbReference>
<keyword evidence="8" id="KW-0472">Membrane</keyword>
<keyword evidence="7" id="KW-0378">Hydrolase</keyword>
<evidence type="ECO:0000259" key="12">
    <source>
        <dbReference type="PROSITE" id="PS51677"/>
    </source>
</evidence>
<dbReference type="Pfam" id="PF01522">
    <property type="entry name" value="Polysacc_deac_1"/>
    <property type="match status" value="1"/>
</dbReference>
<dbReference type="GO" id="GO:0098552">
    <property type="term" value="C:side of membrane"/>
    <property type="evidence" value="ECO:0007669"/>
    <property type="project" value="UniProtKB-KW"/>
</dbReference>
<keyword evidence="5" id="KW-0479">Metal-binding</keyword>
<keyword evidence="6" id="KW-0732">Signal</keyword>
<dbReference type="RefSeq" id="XP_037224115.1">
    <property type="nucleotide sequence ID" value="XM_037359020.1"/>
</dbReference>
<feature type="domain" description="NodB homology" evidence="12">
    <location>
        <begin position="1"/>
        <end position="113"/>
    </location>
</feature>
<dbReference type="OrthoDB" id="2125469at2759"/>
<dbReference type="PANTHER" id="PTHR46471">
    <property type="entry name" value="CHITIN DEACETYLASE"/>
    <property type="match status" value="1"/>
</dbReference>
<dbReference type="SUPFAM" id="SSF88713">
    <property type="entry name" value="Glycoside hydrolase/deacetylase"/>
    <property type="match status" value="1"/>
</dbReference>
<dbReference type="AlphaFoldDB" id="A0A8H6T7Y9"/>
<evidence type="ECO:0000256" key="11">
    <source>
        <dbReference type="ARBA" id="ARBA00023316"/>
    </source>
</evidence>
<sequence>MKFLVASEIDRLNQAFIDLLGVKPTFIRPPYGSYNDDVSNAATQRGQKLVNWDFDSGDSVGTSPQDSMALYDQVANKTLAATICLNHETYNSTVHQVYPYALQKLQAAGFKLVTLAECLGDKPYVDNPGPKQPASAWHC</sequence>
<dbReference type="GeneID" id="59341536"/>
<keyword evidence="4" id="KW-0325">Glycoprotein</keyword>
<dbReference type="GO" id="GO:0005886">
    <property type="term" value="C:plasma membrane"/>
    <property type="evidence" value="ECO:0007669"/>
    <property type="project" value="UniProtKB-SubCell"/>
</dbReference>
<protein>
    <submittedName>
        <fullName evidence="13">Carbohydrate esterase family 4 protein</fullName>
    </submittedName>
</protein>
<dbReference type="GO" id="GO:0046872">
    <property type="term" value="F:metal ion binding"/>
    <property type="evidence" value="ECO:0007669"/>
    <property type="project" value="UniProtKB-KW"/>
</dbReference>
<reference evidence="13" key="1">
    <citation type="submission" date="2020-05" db="EMBL/GenBank/DDBJ databases">
        <title>Mycena genomes resolve the evolution of fungal bioluminescence.</title>
        <authorList>
            <person name="Tsai I.J."/>
        </authorList>
    </citation>
    <scope>NUCLEOTIDE SEQUENCE</scope>
    <source>
        <strain evidence="13">171206Taipei</strain>
    </source>
</reference>
<comment type="caution">
    <text evidence="13">The sequence shown here is derived from an EMBL/GenBank/DDBJ whole genome shotgun (WGS) entry which is preliminary data.</text>
</comment>
<dbReference type="GO" id="GO:0016810">
    <property type="term" value="F:hydrolase activity, acting on carbon-nitrogen (but not peptide) bonds"/>
    <property type="evidence" value="ECO:0007669"/>
    <property type="project" value="InterPro"/>
</dbReference>
<comment type="cofactor">
    <cofactor evidence="1">
        <name>Co(2+)</name>
        <dbReference type="ChEBI" id="CHEBI:48828"/>
    </cofactor>
</comment>
<dbReference type="GO" id="GO:0071555">
    <property type="term" value="P:cell wall organization"/>
    <property type="evidence" value="ECO:0007669"/>
    <property type="project" value="UniProtKB-KW"/>
</dbReference>
<evidence type="ECO:0000256" key="8">
    <source>
        <dbReference type="ARBA" id="ARBA00023136"/>
    </source>
</evidence>
<evidence type="ECO:0000313" key="14">
    <source>
        <dbReference type="Proteomes" id="UP000636479"/>
    </source>
</evidence>
<evidence type="ECO:0000256" key="5">
    <source>
        <dbReference type="ARBA" id="ARBA00022723"/>
    </source>
</evidence>